<protein>
    <submittedName>
        <fullName evidence="1">Uncharacterized protein</fullName>
    </submittedName>
</protein>
<reference evidence="1 2" key="1">
    <citation type="submission" date="2020-05" db="EMBL/GenBank/DDBJ databases">
        <title>Identification and distribution of gene clusters putatively required for synthesis of sphingolipid metabolism inhibitors in phylogenetically diverse species of the filamentous fungus Fusarium.</title>
        <authorList>
            <person name="Kim H.-S."/>
            <person name="Busman M."/>
            <person name="Brown D.W."/>
            <person name="Divon H."/>
            <person name="Uhlig S."/>
            <person name="Proctor R.H."/>
        </authorList>
    </citation>
    <scope>NUCLEOTIDE SEQUENCE [LARGE SCALE GENOMIC DNA]</scope>
    <source>
        <strain evidence="1 2">NRRL 20693</strain>
    </source>
</reference>
<dbReference type="AlphaFoldDB" id="A0A8H5T9I9"/>
<dbReference type="EMBL" id="JAAGWQ010000103">
    <property type="protein sequence ID" value="KAF5667106.1"/>
    <property type="molecule type" value="Genomic_DNA"/>
</dbReference>
<sequence length="387" mass="44270">MSAPVGPPSKLLGLLSDKNQNPILTIVDIILLHLGIADTYALHATCRSLRWLADYLTDSPRLLNINRQLAPFIKDPGKFRHVLGQCDGLLAGDFARNFFEFGCWQDRELVIYVERGPKFKRLTEYLEDGEGYTTNPAGSDKLVRDKDPDFAIAIKVTASSPIVDIINNAGTTADLNLISWNKAYSLLPLSTVVHHKFYPIKLFDNDLGRKLRLYADQGWTTRDMLWPDVTRKLIPGKECRQVGDSRSLIIKLCPTLHGEVTPDYAFEGNVFSMLWRSDAVDSRLEISAEPDTKSVALRYAYSIGVRGSARNSWKKFLDDKLKRWIYVEMAKTESELRPRGFYFLSPGNYNVPLSSNYKPPDTWDYADDQIIPWFHEWERVRDLTRPY</sequence>
<evidence type="ECO:0000313" key="1">
    <source>
        <dbReference type="EMBL" id="KAF5667106.1"/>
    </source>
</evidence>
<dbReference type="OrthoDB" id="10025998at2759"/>
<gene>
    <name evidence="1" type="ORF">FHETE_5809</name>
</gene>
<keyword evidence="2" id="KW-1185">Reference proteome</keyword>
<comment type="caution">
    <text evidence="1">The sequence shown here is derived from an EMBL/GenBank/DDBJ whole genome shotgun (WGS) entry which is preliminary data.</text>
</comment>
<evidence type="ECO:0000313" key="2">
    <source>
        <dbReference type="Proteomes" id="UP000567885"/>
    </source>
</evidence>
<organism evidence="1 2">
    <name type="scientific">Fusarium heterosporum</name>
    <dbReference type="NCBI Taxonomy" id="42747"/>
    <lineage>
        <taxon>Eukaryota</taxon>
        <taxon>Fungi</taxon>
        <taxon>Dikarya</taxon>
        <taxon>Ascomycota</taxon>
        <taxon>Pezizomycotina</taxon>
        <taxon>Sordariomycetes</taxon>
        <taxon>Hypocreomycetidae</taxon>
        <taxon>Hypocreales</taxon>
        <taxon>Nectriaceae</taxon>
        <taxon>Fusarium</taxon>
        <taxon>Fusarium heterosporum species complex</taxon>
    </lineage>
</organism>
<name>A0A8H5T9I9_FUSHE</name>
<proteinExistence type="predicted"/>
<dbReference type="Proteomes" id="UP000567885">
    <property type="component" value="Unassembled WGS sequence"/>
</dbReference>
<accession>A0A8H5T9I9</accession>